<feature type="compositionally biased region" description="Basic and acidic residues" evidence="3">
    <location>
        <begin position="364"/>
        <end position="374"/>
    </location>
</feature>
<feature type="compositionally biased region" description="Acidic residues" evidence="3">
    <location>
        <begin position="175"/>
        <end position="194"/>
    </location>
</feature>
<dbReference type="InterPro" id="IPR035979">
    <property type="entry name" value="RBD_domain_sf"/>
</dbReference>
<feature type="compositionally biased region" description="Acidic residues" evidence="3">
    <location>
        <begin position="242"/>
        <end position="255"/>
    </location>
</feature>
<name>A0A9P1E3M7_CUSEU</name>
<dbReference type="SMART" id="SM00360">
    <property type="entry name" value="RRM"/>
    <property type="match status" value="2"/>
</dbReference>
<dbReference type="Proteomes" id="UP001152484">
    <property type="component" value="Unassembled WGS sequence"/>
</dbReference>
<feature type="compositionally biased region" description="Acidic residues" evidence="3">
    <location>
        <begin position="105"/>
        <end position="114"/>
    </location>
</feature>
<dbReference type="PANTHER" id="PTHR23236">
    <property type="entry name" value="EUKARYOTIC TRANSLATION INITIATION FACTOR 4B/4H"/>
    <property type="match status" value="1"/>
</dbReference>
<dbReference type="OrthoDB" id="439808at2759"/>
<dbReference type="GO" id="GO:0005730">
    <property type="term" value="C:nucleolus"/>
    <property type="evidence" value="ECO:0007669"/>
    <property type="project" value="TreeGrafter"/>
</dbReference>
<feature type="region of interest" description="Disordered" evidence="3">
    <location>
        <begin position="1"/>
        <end position="279"/>
    </location>
</feature>
<keyword evidence="1 2" id="KW-0694">RNA-binding</keyword>
<feature type="compositionally biased region" description="Basic and acidic residues" evidence="3">
    <location>
        <begin position="47"/>
        <end position="63"/>
    </location>
</feature>
<dbReference type="AlphaFoldDB" id="A0A9P1E3M7"/>
<reference evidence="5" key="1">
    <citation type="submission" date="2022-07" db="EMBL/GenBank/DDBJ databases">
        <authorList>
            <person name="Macas J."/>
            <person name="Novak P."/>
            <person name="Neumann P."/>
        </authorList>
    </citation>
    <scope>NUCLEOTIDE SEQUENCE</scope>
</reference>
<accession>A0A9P1E3M7</accession>
<evidence type="ECO:0000313" key="5">
    <source>
        <dbReference type="EMBL" id="CAH9076779.1"/>
    </source>
</evidence>
<proteinExistence type="predicted"/>
<feature type="compositionally biased region" description="Acidic residues" evidence="3">
    <location>
        <begin position="140"/>
        <end position="159"/>
    </location>
</feature>
<feature type="compositionally biased region" description="Low complexity" evidence="3">
    <location>
        <begin position="1"/>
        <end position="15"/>
    </location>
</feature>
<dbReference type="Pfam" id="PF00076">
    <property type="entry name" value="RRM_1"/>
    <property type="match status" value="2"/>
</dbReference>
<keyword evidence="6" id="KW-1185">Reference proteome</keyword>
<gene>
    <name evidence="5" type="ORF">CEURO_LOCUS6016</name>
</gene>
<dbReference type="Gene3D" id="3.30.70.330">
    <property type="match status" value="2"/>
</dbReference>
<organism evidence="5 6">
    <name type="scientific">Cuscuta europaea</name>
    <name type="common">European dodder</name>
    <dbReference type="NCBI Taxonomy" id="41803"/>
    <lineage>
        <taxon>Eukaryota</taxon>
        <taxon>Viridiplantae</taxon>
        <taxon>Streptophyta</taxon>
        <taxon>Embryophyta</taxon>
        <taxon>Tracheophyta</taxon>
        <taxon>Spermatophyta</taxon>
        <taxon>Magnoliopsida</taxon>
        <taxon>eudicotyledons</taxon>
        <taxon>Gunneridae</taxon>
        <taxon>Pentapetalae</taxon>
        <taxon>asterids</taxon>
        <taxon>lamiids</taxon>
        <taxon>Solanales</taxon>
        <taxon>Convolvulaceae</taxon>
        <taxon>Cuscuteae</taxon>
        <taxon>Cuscuta</taxon>
        <taxon>Cuscuta subgen. Cuscuta</taxon>
    </lineage>
</organism>
<feature type="region of interest" description="Disordered" evidence="3">
    <location>
        <begin position="355"/>
        <end position="378"/>
    </location>
</feature>
<feature type="region of interest" description="Disordered" evidence="3">
    <location>
        <begin position="452"/>
        <end position="485"/>
    </location>
</feature>
<feature type="compositionally biased region" description="Basic and acidic residues" evidence="3">
    <location>
        <begin position="130"/>
        <end position="139"/>
    </location>
</feature>
<dbReference type="PROSITE" id="PS50102">
    <property type="entry name" value="RRM"/>
    <property type="match status" value="2"/>
</dbReference>
<evidence type="ECO:0000256" key="1">
    <source>
        <dbReference type="ARBA" id="ARBA00022884"/>
    </source>
</evidence>
<feature type="compositionally biased region" description="Acidic residues" evidence="3">
    <location>
        <begin position="209"/>
        <end position="227"/>
    </location>
</feature>
<sequence length="485" mass="51578">MGKAKVAAAPVSAAPTKPMKKGKREAPVSAQKPSAKKQKKGSAVKQAAEKKMVEAKTKKKVENSLEDGTPDSEKKPVPAIKDDSVVKKVTSTAPAPIKKDKCSSDEEGSSDNNEDVVVKNTVPSAPAPTKKVESKPVKNEDEESSDENGDEDEESSDEDVAPKLASANQAKNGAENEEESESASEEDGSDEEDPSAEKKAPASAPASTEVDETSTEEDEESSDEEVAPEAAAPSLSKKGTNGDDEDDSSDESEDEEPKKKKTKSQTPVTPKAEAEGSKTLFIGNLSWSIEQSDVLNFFKDVGEIKEVRFAADRDGKFKGFGHVDFDTSEAALKALKLNGQELAGREVRLDLAKARGEFTPNSGKQDDSRQKQGKAEGTTVYVRGFDKDEPEEKIRSALEKHFGSCGEIKGTRIPTDQDGSIKGMAYVEFTDNKAMKKALELNDSQIGDDTLFVEEAKPRGDSGGRSGGRGGGGRSGGRGGGGRGW</sequence>
<feature type="compositionally biased region" description="Basic and acidic residues" evidence="3">
    <location>
        <begin position="71"/>
        <end position="86"/>
    </location>
</feature>
<protein>
    <recommendedName>
        <fullName evidence="4">RRM domain-containing protein</fullName>
    </recommendedName>
</protein>
<evidence type="ECO:0000259" key="4">
    <source>
        <dbReference type="PROSITE" id="PS50102"/>
    </source>
</evidence>
<feature type="domain" description="RRM" evidence="4">
    <location>
        <begin position="378"/>
        <end position="458"/>
    </location>
</feature>
<evidence type="ECO:0000256" key="2">
    <source>
        <dbReference type="PROSITE-ProRule" id="PRU00176"/>
    </source>
</evidence>
<dbReference type="InterPro" id="IPR012677">
    <property type="entry name" value="Nucleotide-bd_a/b_plait_sf"/>
</dbReference>
<evidence type="ECO:0000313" key="6">
    <source>
        <dbReference type="Proteomes" id="UP001152484"/>
    </source>
</evidence>
<feature type="domain" description="RRM" evidence="4">
    <location>
        <begin position="278"/>
        <end position="354"/>
    </location>
</feature>
<dbReference type="GO" id="GO:0003723">
    <property type="term" value="F:RNA binding"/>
    <property type="evidence" value="ECO:0007669"/>
    <property type="project" value="UniProtKB-UniRule"/>
</dbReference>
<dbReference type="PANTHER" id="PTHR23236:SF11">
    <property type="entry name" value="EUKARYOTIC TRANSLATION INITIATION FACTOR 4H"/>
    <property type="match status" value="1"/>
</dbReference>
<comment type="caution">
    <text evidence="5">The sequence shown here is derived from an EMBL/GenBank/DDBJ whole genome shotgun (WGS) entry which is preliminary data.</text>
</comment>
<feature type="compositionally biased region" description="Gly residues" evidence="3">
    <location>
        <begin position="463"/>
        <end position="485"/>
    </location>
</feature>
<evidence type="ECO:0000256" key="3">
    <source>
        <dbReference type="SAM" id="MobiDB-lite"/>
    </source>
</evidence>
<dbReference type="EMBL" id="CAMAPE010000010">
    <property type="protein sequence ID" value="CAH9076778.1"/>
    <property type="molecule type" value="Genomic_DNA"/>
</dbReference>
<dbReference type="SUPFAM" id="SSF54928">
    <property type="entry name" value="RNA-binding domain, RBD"/>
    <property type="match status" value="2"/>
</dbReference>
<dbReference type="EMBL" id="CAMAPE010000010">
    <property type="protein sequence ID" value="CAH9076779.1"/>
    <property type="molecule type" value="Genomic_DNA"/>
</dbReference>
<dbReference type="InterPro" id="IPR000504">
    <property type="entry name" value="RRM_dom"/>
</dbReference>